<dbReference type="GO" id="GO:0046872">
    <property type="term" value="F:metal ion binding"/>
    <property type="evidence" value="ECO:0007669"/>
    <property type="project" value="UniProtKB-UniRule"/>
</dbReference>
<evidence type="ECO:0000256" key="3">
    <source>
        <dbReference type="PIRNR" id="PIRNR006439"/>
    </source>
</evidence>
<evidence type="ECO:0000259" key="5">
    <source>
        <dbReference type="Pfam" id="PF02775"/>
    </source>
</evidence>
<dbReference type="SUPFAM" id="SSF52518">
    <property type="entry name" value="Thiamin diphosphate-binding fold (THDP-binding)"/>
    <property type="match status" value="2"/>
</dbReference>
<keyword evidence="3" id="KW-0813">Transport</keyword>
<reference evidence="6 7" key="2">
    <citation type="submission" date="2008-10" db="EMBL/GenBank/DDBJ databases">
        <authorList>
            <person name="Fulton L."/>
            <person name="Clifton S."/>
            <person name="Fulton B."/>
            <person name="Xu J."/>
            <person name="Minx P."/>
            <person name="Pepin K.H."/>
            <person name="Johnson M."/>
            <person name="Bhonagiri V."/>
            <person name="Nash W.E."/>
            <person name="Mardis E.R."/>
            <person name="Wilson R.K."/>
        </authorList>
    </citation>
    <scope>NUCLEOTIDE SEQUENCE [LARGE SCALE GENOMIC DNA]</scope>
    <source>
        <strain evidence="6 7">DSM 18315</strain>
    </source>
</reference>
<keyword evidence="3" id="KW-0408">Iron</keyword>
<name>B7B9V7_9BACT</name>
<comment type="caution">
    <text evidence="6">The sequence shown here is derived from an EMBL/GenBank/DDBJ whole genome shotgun (WGS) entry which is preliminary data.</text>
</comment>
<dbReference type="InterPro" id="IPR045025">
    <property type="entry name" value="HACL1-like"/>
</dbReference>
<evidence type="ECO:0000313" key="7">
    <source>
        <dbReference type="Proteomes" id="UP000005510"/>
    </source>
</evidence>
<organism evidence="6 7">
    <name type="scientific">Parabacteroides johnsonii DSM 18315</name>
    <dbReference type="NCBI Taxonomy" id="537006"/>
    <lineage>
        <taxon>Bacteria</taxon>
        <taxon>Pseudomonadati</taxon>
        <taxon>Bacteroidota</taxon>
        <taxon>Bacteroidia</taxon>
        <taxon>Bacteroidales</taxon>
        <taxon>Tannerellaceae</taxon>
        <taxon>Parabacteroides</taxon>
    </lineage>
</organism>
<keyword evidence="2 3" id="KW-0560">Oxidoreductase</keyword>
<feature type="domain" description="Pyruvate flavodoxin/ferredoxin oxidoreductase pyrimidine binding" evidence="4">
    <location>
        <begin position="40"/>
        <end position="217"/>
    </location>
</feature>
<dbReference type="InterPro" id="IPR011766">
    <property type="entry name" value="TPP_enzyme_TPP-bd"/>
</dbReference>
<dbReference type="Proteomes" id="UP000005510">
    <property type="component" value="Unassembled WGS sequence"/>
</dbReference>
<dbReference type="InterPro" id="IPR002880">
    <property type="entry name" value="Pyrv_Fd/Flavodoxin_OxRdtase_N"/>
</dbReference>
<dbReference type="CDD" id="cd02008">
    <property type="entry name" value="TPP_IOR_alpha"/>
    <property type="match status" value="1"/>
</dbReference>
<keyword evidence="1 3" id="KW-0479">Metal-binding</keyword>
<dbReference type="FunFam" id="3.40.50.970:FF:000039">
    <property type="entry name" value="Indolepyruvate oxidoreductase subunit IorA"/>
    <property type="match status" value="1"/>
</dbReference>
<comment type="cofactor">
    <cofactor evidence="3">
        <name>[4Fe-4S] cluster</name>
        <dbReference type="ChEBI" id="CHEBI:49883"/>
    </cofactor>
    <text evidence="3">Binds 2 [4Fe-4S] clusters. In this family the first cluster has a non-standard and varying [4Fe-4S] binding motif CX(2)CX(2)CX(4-5)CP.</text>
</comment>
<protein>
    <recommendedName>
        <fullName evidence="3">Indolepyruvate oxidoreductase subunit IorA</fullName>
        <shortName evidence="3">IOR</shortName>
        <ecNumber evidence="3">1.2.7.8</ecNumber>
    </recommendedName>
    <alternativeName>
        <fullName evidence="3">Indolepyruvate ferredoxin oxidoreductase subunit alpha</fullName>
    </alternativeName>
</protein>
<dbReference type="STRING" id="537006.PRABACTJOHN_01810"/>
<dbReference type="GO" id="GO:0030976">
    <property type="term" value="F:thiamine pyrophosphate binding"/>
    <property type="evidence" value="ECO:0007669"/>
    <property type="project" value="InterPro"/>
</dbReference>
<dbReference type="GO" id="GO:0051539">
    <property type="term" value="F:4 iron, 4 sulfur cluster binding"/>
    <property type="evidence" value="ECO:0007669"/>
    <property type="project" value="UniProtKB-UniRule"/>
</dbReference>
<dbReference type="PIRSF" id="PIRSF006439">
    <property type="entry name" value="Indolepyruvate_ferr_oxidored"/>
    <property type="match status" value="1"/>
</dbReference>
<dbReference type="HOGENOM" id="CLU_017727_0_0_10"/>
<dbReference type="Gene3D" id="3.40.50.970">
    <property type="match status" value="2"/>
</dbReference>
<reference evidence="6 7" key="1">
    <citation type="submission" date="2008-10" db="EMBL/GenBank/DDBJ databases">
        <title>Draft genome sequence of Parabacteroides johnsonii (DSM 18315).</title>
        <authorList>
            <person name="Sudarsanam P."/>
            <person name="Ley R."/>
            <person name="Guruge J."/>
            <person name="Turnbaugh P.J."/>
            <person name="Mahowald M."/>
            <person name="Liep D."/>
            <person name="Gordon J."/>
        </authorList>
    </citation>
    <scope>NUCLEOTIDE SEQUENCE [LARGE SCALE GENOMIC DNA]</scope>
    <source>
        <strain evidence="6 7">DSM 18315</strain>
    </source>
</reference>
<comment type="catalytic activity">
    <reaction evidence="3">
        <text>indole-3-pyruvate + 2 oxidized [2Fe-2S]-[ferredoxin] + CoA = (indol-3-yl)acetyl-CoA + 2 reduced [2Fe-2S]-[ferredoxin] + CO2 + H(+)</text>
        <dbReference type="Rhea" id="RHEA:12645"/>
        <dbReference type="Rhea" id="RHEA-COMP:10000"/>
        <dbReference type="Rhea" id="RHEA-COMP:10001"/>
        <dbReference type="ChEBI" id="CHEBI:15378"/>
        <dbReference type="ChEBI" id="CHEBI:16526"/>
        <dbReference type="ChEBI" id="CHEBI:17640"/>
        <dbReference type="ChEBI" id="CHEBI:33737"/>
        <dbReference type="ChEBI" id="CHEBI:33738"/>
        <dbReference type="ChEBI" id="CHEBI:57271"/>
        <dbReference type="ChEBI" id="CHEBI:57287"/>
        <dbReference type="EC" id="1.2.7.8"/>
    </reaction>
</comment>
<dbReference type="Pfam" id="PF01855">
    <property type="entry name" value="POR_N"/>
    <property type="match status" value="1"/>
</dbReference>
<keyword evidence="3" id="KW-0411">Iron-sulfur</keyword>
<keyword evidence="3" id="KW-0249">Electron transport</keyword>
<dbReference type="InterPro" id="IPR017721">
    <property type="entry name" value="IorA"/>
</dbReference>
<dbReference type="PANTHER" id="PTHR43710">
    <property type="entry name" value="2-HYDROXYACYL-COA LYASE"/>
    <property type="match status" value="1"/>
</dbReference>
<dbReference type="GO" id="GO:0043805">
    <property type="term" value="F:indolepyruvate ferredoxin oxidoreductase activity"/>
    <property type="evidence" value="ECO:0007669"/>
    <property type="project" value="UniProtKB-UniRule"/>
</dbReference>
<dbReference type="PANTHER" id="PTHR43710:SF5">
    <property type="entry name" value="INDOLEPYRUVATE FERREDOXIN OXIDOREDUCTASE ALPHA SUBUNIT"/>
    <property type="match status" value="1"/>
</dbReference>
<keyword evidence="6" id="KW-0670">Pyruvate</keyword>
<dbReference type="EC" id="1.2.7.8" evidence="3"/>
<dbReference type="CDD" id="cd07034">
    <property type="entry name" value="TPP_PYR_PFOR_IOR-alpha_like"/>
    <property type="match status" value="1"/>
</dbReference>
<evidence type="ECO:0000256" key="2">
    <source>
        <dbReference type="ARBA" id="ARBA00023002"/>
    </source>
</evidence>
<feature type="domain" description="Thiamine pyrophosphate enzyme TPP-binding" evidence="5">
    <location>
        <begin position="405"/>
        <end position="538"/>
    </location>
</feature>
<evidence type="ECO:0000259" key="4">
    <source>
        <dbReference type="Pfam" id="PF01855"/>
    </source>
</evidence>
<evidence type="ECO:0000256" key="1">
    <source>
        <dbReference type="ARBA" id="ARBA00022723"/>
    </source>
</evidence>
<dbReference type="Pfam" id="PF02775">
    <property type="entry name" value="TPP_enzyme_C"/>
    <property type="match status" value="1"/>
</dbReference>
<dbReference type="EMBL" id="ABYH01000204">
    <property type="protein sequence ID" value="EEC96786.1"/>
    <property type="molecule type" value="Genomic_DNA"/>
</dbReference>
<evidence type="ECO:0000313" key="6">
    <source>
        <dbReference type="EMBL" id="EEC96786.1"/>
    </source>
</evidence>
<dbReference type="InterPro" id="IPR029061">
    <property type="entry name" value="THDP-binding"/>
</dbReference>
<keyword evidence="3" id="KW-0004">4Fe-4S</keyword>
<dbReference type="AlphaFoldDB" id="B7B9V7"/>
<accession>B7B9V7</accession>
<dbReference type="GO" id="GO:0044281">
    <property type="term" value="P:small molecule metabolic process"/>
    <property type="evidence" value="ECO:0007669"/>
    <property type="project" value="UniProtKB-ARBA"/>
</dbReference>
<sequence length="557" mass="61384">MWVWVKVLSLWEDNRKNQVKQNKRYMEKHLFLGDEAVAQAAIDAGLSGVYAYPGTPSTEITEFIQSSAVAKERGIHCRWSTNEKTAMEAALGMSYAGKRALCCMKHVGLNVAADCFMNAAMSGINGGMIIITADDPSMHSSQNEQDNRMYGNFAMIPMLEPSSQQEAYDMIYDGFELSEKLGYPVLVRITTRMAHSRAGVIRREQKVENEMHTPEDGRQRFILLPALARKRFKTLIVAQDTFTAFSEASPYNAYFDGPNKELGIITTGIAFNYLSENYPDGFEHPVLKISQYPLPRKMIEKIVSECKEILVLEEGYPVVEEQLKGFLGIGIRVHGRLDGTLQRDGELTPDAVGKALGKQIESYYATPEVVEQRPPALCQGCGHRDMYEALNEVLAGYKGAKVFGDIGCYTLGALPPFRAIDTCIDMGASITMAKGASDAGVYPAVSVIGDSTFTHSGMTGLLDCVNENTNITIVISDNETTAMTGGQDSAGTGRLESICAGIGVDPAHIRVMVPLKKNYDEMKAIIREEIEYKGVSVLIPRRECIQTLTRKKKASKK</sequence>
<proteinExistence type="predicted"/>
<gene>
    <name evidence="6" type="ORF">PRABACTJOHN_01810</name>
</gene>
<comment type="function">
    <text evidence="3">Catalyzes the ferredoxin-dependent oxidative decarboxylation of arylpyruvates.</text>
</comment>